<evidence type="ECO:0000313" key="3">
    <source>
        <dbReference type="EMBL" id="MWA02793.1"/>
    </source>
</evidence>
<evidence type="ECO:0000259" key="2">
    <source>
        <dbReference type="Pfam" id="PF13006"/>
    </source>
</evidence>
<comment type="caution">
    <text evidence="3">The sequence shown here is derived from an EMBL/GenBank/DDBJ whole genome shotgun (WGS) entry which is preliminary data.</text>
</comment>
<protein>
    <submittedName>
        <fullName evidence="3">IS4 family transposase</fullName>
    </submittedName>
</protein>
<dbReference type="InterPro" id="IPR002559">
    <property type="entry name" value="Transposase_11"/>
</dbReference>
<dbReference type="PANTHER" id="PTHR37529:SF1">
    <property type="entry name" value="TRANSPOSASE INSG FOR INSERTION SEQUENCE ELEMENT IS4-RELATED"/>
    <property type="match status" value="1"/>
</dbReference>
<dbReference type="InterPro" id="IPR012337">
    <property type="entry name" value="RNaseH-like_sf"/>
</dbReference>
<dbReference type="EMBL" id="WBMS02000016">
    <property type="protein sequence ID" value="MWA02793.1"/>
    <property type="molecule type" value="Genomic_DNA"/>
</dbReference>
<dbReference type="InterPro" id="IPR047952">
    <property type="entry name" value="Transpos_IS4"/>
</dbReference>
<proteinExistence type="predicted"/>
<organism evidence="3 4">
    <name type="scientific">Actinomadura physcomitrii</name>
    <dbReference type="NCBI Taxonomy" id="2650748"/>
    <lineage>
        <taxon>Bacteria</taxon>
        <taxon>Bacillati</taxon>
        <taxon>Actinomycetota</taxon>
        <taxon>Actinomycetes</taxon>
        <taxon>Streptosporangiales</taxon>
        <taxon>Thermomonosporaceae</taxon>
        <taxon>Actinomadura</taxon>
    </lineage>
</organism>
<dbReference type="Proteomes" id="UP000462055">
    <property type="component" value="Unassembled WGS sequence"/>
</dbReference>
<dbReference type="InterPro" id="IPR024473">
    <property type="entry name" value="Transposases_IS4_N"/>
</dbReference>
<keyword evidence="4" id="KW-1185">Reference proteome</keyword>
<dbReference type="NCBIfam" id="NF033592">
    <property type="entry name" value="transpos_IS4_1"/>
    <property type="match status" value="1"/>
</dbReference>
<gene>
    <name evidence="3" type="ORF">F8568_020920</name>
</gene>
<dbReference type="GO" id="GO:0004803">
    <property type="term" value="F:transposase activity"/>
    <property type="evidence" value="ECO:0007669"/>
    <property type="project" value="InterPro"/>
</dbReference>
<feature type="domain" description="Transposase IS4-like" evidence="1">
    <location>
        <begin position="137"/>
        <end position="372"/>
    </location>
</feature>
<dbReference type="SUPFAM" id="SSF53098">
    <property type="entry name" value="Ribonuclease H-like"/>
    <property type="match status" value="1"/>
</dbReference>
<dbReference type="PANTHER" id="PTHR37529">
    <property type="entry name" value="TRANSPOSASE INSG FOR INSERTION SEQUENCE ELEMENT IS4-RELATED"/>
    <property type="match status" value="1"/>
</dbReference>
<name>A0A6I4MAX1_9ACTN</name>
<evidence type="ECO:0000313" key="4">
    <source>
        <dbReference type="Proteomes" id="UP000462055"/>
    </source>
</evidence>
<dbReference type="Pfam" id="PF13006">
    <property type="entry name" value="Nterm_IS4"/>
    <property type="match status" value="1"/>
</dbReference>
<evidence type="ECO:0000259" key="1">
    <source>
        <dbReference type="Pfam" id="PF01609"/>
    </source>
</evidence>
<sequence>MGEGAASGPGSSAALVEQIGIGVLTRLVSRELVDETVAAAGRREQRVRLLPARVVVYFVMAMALFPGDAYEEVIRKLVHGLRGLRIWRNEWTVPTSGAVTQARRRLGAQVMRDLFVRVAVPCARRSTPGAWLGRWRLMAIDGFEVEMPDSPSNAERYGYSGKKNNDKGVFPKMLVTALAECGTHAVVAAELGAWRDTERALATRVLSSGVVAADMLVIGDRGMYSNRHLHLIQDAGAQALLRAPVNVLLPVLRWFDDGSYLSYSTDPNVRTPAASRRLAAGTMKVTELPGVYIRVIEYEIPNRGDDELFTLVTTICDPLDAPAVELAAAYHQRWEIETAIGELKTHQKGAGVLLRSKSPEMVEQELWGMLLTHYAIRELMAEAADQADLDPDRLSFIRSLRIVRRHVGGSADFSP</sequence>
<dbReference type="GO" id="GO:0006313">
    <property type="term" value="P:DNA transposition"/>
    <property type="evidence" value="ECO:0007669"/>
    <property type="project" value="InterPro"/>
</dbReference>
<dbReference type="Pfam" id="PF01609">
    <property type="entry name" value="DDE_Tnp_1"/>
    <property type="match status" value="1"/>
</dbReference>
<dbReference type="AlphaFoldDB" id="A0A6I4MAX1"/>
<dbReference type="GO" id="GO:0003677">
    <property type="term" value="F:DNA binding"/>
    <property type="evidence" value="ECO:0007669"/>
    <property type="project" value="InterPro"/>
</dbReference>
<reference evidence="3" key="1">
    <citation type="submission" date="2019-12" db="EMBL/GenBank/DDBJ databases">
        <title>Actinomadura physcomitrii sp. nov., a novel actinomycete isolated from moss [Physcomitrium sphaericum (Ludw) Fuernr].</title>
        <authorList>
            <person name="Zhuang X."/>
        </authorList>
    </citation>
    <scope>NUCLEOTIDE SEQUENCE [LARGE SCALE GENOMIC DNA]</scope>
    <source>
        <strain evidence="3">LD22</strain>
    </source>
</reference>
<dbReference type="RefSeq" id="WP_151595337.1">
    <property type="nucleotide sequence ID" value="NZ_WBMS02000016.1"/>
</dbReference>
<accession>A0A6I4MAX1</accession>
<feature type="domain" description="Transposase IS4 N-terminal" evidence="2">
    <location>
        <begin position="20"/>
        <end position="115"/>
    </location>
</feature>